<dbReference type="STRING" id="1774968.AUC68_11245"/>
<organism evidence="1 2">
    <name type="scientific">Methyloceanibacter methanicus</name>
    <dbReference type="NCBI Taxonomy" id="1774968"/>
    <lineage>
        <taxon>Bacteria</taxon>
        <taxon>Pseudomonadati</taxon>
        <taxon>Pseudomonadota</taxon>
        <taxon>Alphaproteobacteria</taxon>
        <taxon>Hyphomicrobiales</taxon>
        <taxon>Hyphomicrobiaceae</taxon>
        <taxon>Methyloceanibacter</taxon>
    </lineage>
</organism>
<keyword evidence="2" id="KW-1185">Reference proteome</keyword>
<gene>
    <name evidence="1" type="ORF">AUC68_11245</name>
</gene>
<evidence type="ECO:0000313" key="2">
    <source>
        <dbReference type="Proteomes" id="UP000094501"/>
    </source>
</evidence>
<proteinExistence type="predicted"/>
<dbReference type="RefSeq" id="WP_069438391.1">
    <property type="nucleotide sequence ID" value="NZ_LPWG01000014.1"/>
</dbReference>
<reference evidence="1 2" key="1">
    <citation type="journal article" date="2016" name="Environ. Microbiol.">
        <title>New Methyloceanibacter diversity from North Sea sediments includes methanotroph containing solely the soluble methane monooxygenase.</title>
        <authorList>
            <person name="Vekeman B."/>
            <person name="Kerckhof F.M."/>
            <person name="Cremers G."/>
            <person name="de Vos P."/>
            <person name="Vandamme P."/>
            <person name="Boon N."/>
            <person name="Op den Camp H.J."/>
            <person name="Heylen K."/>
        </authorList>
    </citation>
    <scope>NUCLEOTIDE SEQUENCE [LARGE SCALE GENOMIC DNA]</scope>
    <source>
        <strain evidence="1 2">R-67174</strain>
    </source>
</reference>
<name>A0A1E3VX08_9HYPH</name>
<protein>
    <submittedName>
        <fullName evidence="1">Uncharacterized protein</fullName>
    </submittedName>
</protein>
<dbReference type="OrthoDB" id="8452166at2"/>
<dbReference type="AlphaFoldDB" id="A0A1E3VX08"/>
<accession>A0A1E3VX08</accession>
<dbReference type="Proteomes" id="UP000094501">
    <property type="component" value="Unassembled WGS sequence"/>
</dbReference>
<comment type="caution">
    <text evidence="1">The sequence shown here is derived from an EMBL/GenBank/DDBJ whole genome shotgun (WGS) entry which is preliminary data.</text>
</comment>
<evidence type="ECO:0000313" key="1">
    <source>
        <dbReference type="EMBL" id="ODR98067.1"/>
    </source>
</evidence>
<sequence length="77" mass="8769">MMRTDDLQLLSLRQVSGLLGICRTTIWSRLKNDPDFPKPLRNLAGQKKLYWRRSTIAAYLDRLEAEANANAEQGHAA</sequence>
<dbReference type="EMBL" id="LPWG01000014">
    <property type="protein sequence ID" value="ODR98067.1"/>
    <property type="molecule type" value="Genomic_DNA"/>
</dbReference>